<comment type="subcellular location">
    <subcellularLocation>
        <location evidence="6">Cell membrane</location>
        <topology evidence="6">Multi-pass membrane protein</topology>
    </subcellularLocation>
    <subcellularLocation>
        <location evidence="1">Membrane</location>
        <topology evidence="1">Multi-pass membrane protein</topology>
    </subcellularLocation>
</comment>
<feature type="domain" description="ABC transmembrane type-1" evidence="7">
    <location>
        <begin position="99"/>
        <end position="311"/>
    </location>
</feature>
<gene>
    <name evidence="8" type="ORF">GNP93_04120</name>
</gene>
<organism evidence="8 9">
    <name type="scientific">Paenibacillus validus</name>
    <dbReference type="NCBI Taxonomy" id="44253"/>
    <lineage>
        <taxon>Bacteria</taxon>
        <taxon>Bacillati</taxon>
        <taxon>Bacillota</taxon>
        <taxon>Bacilli</taxon>
        <taxon>Bacillales</taxon>
        <taxon>Paenibacillaceae</taxon>
        <taxon>Paenibacillus</taxon>
    </lineage>
</organism>
<evidence type="ECO:0000256" key="6">
    <source>
        <dbReference type="RuleBase" id="RU363032"/>
    </source>
</evidence>
<dbReference type="Pfam" id="PF00528">
    <property type="entry name" value="BPD_transp_1"/>
    <property type="match status" value="1"/>
</dbReference>
<dbReference type="InterPro" id="IPR035906">
    <property type="entry name" value="MetI-like_sf"/>
</dbReference>
<proteinExistence type="inferred from homology"/>
<sequence>MAANKQALTYAGVLIFVLLLNFWLPRLMPGGPVDFLTGGGEDGAIFLTEVQKQAMLAYYHLDDSLWAQFTSYIRGLFTFDFGLSISYKQPVIEVIAEHLPWTLLIVGASTVLSTAAGLATGLLSAWWHPGRSDRSWFVGMLMLSAIPEFLIGMLLLIILSVQWGLMPLGGAETAFLRSSGWWGHAVDIARHAALPTLTLTLTNMSGLYLLMRNEAIRVRREPFVEFAEAKGIGERALLLRHVALNAALPLVTVIVMRIGGLVAGSVLAETVFAYPGIGKLLQEAILARDYPLLHGLFLLITAAVLLLNLLADLIYPRLDPRIRIRRGESL</sequence>
<feature type="transmembrane region" description="Helical" evidence="6">
    <location>
        <begin position="292"/>
        <end position="315"/>
    </location>
</feature>
<keyword evidence="4 6" id="KW-1133">Transmembrane helix</keyword>
<evidence type="ECO:0000256" key="2">
    <source>
        <dbReference type="ARBA" id="ARBA00022448"/>
    </source>
</evidence>
<dbReference type="PROSITE" id="PS50928">
    <property type="entry name" value="ABC_TM1"/>
    <property type="match status" value="1"/>
</dbReference>
<evidence type="ECO:0000259" key="7">
    <source>
        <dbReference type="PROSITE" id="PS50928"/>
    </source>
</evidence>
<dbReference type="AlphaFoldDB" id="A0A7X3CR48"/>
<dbReference type="PANTHER" id="PTHR43376:SF1">
    <property type="entry name" value="OLIGOPEPTIDE TRANSPORT SYSTEM PERMEASE PROTEIN"/>
    <property type="match status" value="1"/>
</dbReference>
<dbReference type="Gene3D" id="1.10.3720.10">
    <property type="entry name" value="MetI-like"/>
    <property type="match status" value="1"/>
</dbReference>
<evidence type="ECO:0000313" key="8">
    <source>
        <dbReference type="EMBL" id="MUG69862.1"/>
    </source>
</evidence>
<comment type="caution">
    <text evidence="8">The sequence shown here is derived from an EMBL/GenBank/DDBJ whole genome shotgun (WGS) entry which is preliminary data.</text>
</comment>
<feature type="transmembrane region" description="Helical" evidence="6">
    <location>
        <begin position="188"/>
        <end position="210"/>
    </location>
</feature>
<dbReference type="RefSeq" id="WP_155614072.1">
    <property type="nucleotide sequence ID" value="NZ_WNZX01000002.1"/>
</dbReference>
<feature type="transmembrane region" description="Helical" evidence="6">
    <location>
        <begin position="136"/>
        <end position="159"/>
    </location>
</feature>
<protein>
    <submittedName>
        <fullName evidence="8">ABC transporter permease subunit</fullName>
    </submittedName>
</protein>
<dbReference type="GO" id="GO:0005886">
    <property type="term" value="C:plasma membrane"/>
    <property type="evidence" value="ECO:0007669"/>
    <property type="project" value="UniProtKB-SubCell"/>
</dbReference>
<feature type="transmembrane region" description="Helical" evidence="6">
    <location>
        <begin position="7"/>
        <end position="24"/>
    </location>
</feature>
<feature type="transmembrane region" description="Helical" evidence="6">
    <location>
        <begin position="247"/>
        <end position="272"/>
    </location>
</feature>
<keyword evidence="2 6" id="KW-0813">Transport</keyword>
<accession>A0A7X3CR48</accession>
<evidence type="ECO:0000313" key="9">
    <source>
        <dbReference type="Proteomes" id="UP000450917"/>
    </source>
</evidence>
<evidence type="ECO:0000256" key="1">
    <source>
        <dbReference type="ARBA" id="ARBA00004141"/>
    </source>
</evidence>
<keyword evidence="5 6" id="KW-0472">Membrane</keyword>
<dbReference type="Proteomes" id="UP000450917">
    <property type="component" value="Unassembled WGS sequence"/>
</dbReference>
<dbReference type="CDD" id="cd06261">
    <property type="entry name" value="TM_PBP2"/>
    <property type="match status" value="1"/>
</dbReference>
<dbReference type="SUPFAM" id="SSF161098">
    <property type="entry name" value="MetI-like"/>
    <property type="match status" value="1"/>
</dbReference>
<comment type="similarity">
    <text evidence="6">Belongs to the binding-protein-dependent transport system permease family.</text>
</comment>
<dbReference type="InterPro" id="IPR000515">
    <property type="entry name" value="MetI-like"/>
</dbReference>
<reference evidence="8 9" key="1">
    <citation type="submission" date="2019-11" db="EMBL/GenBank/DDBJ databases">
        <title>Draft genome sequences of five Paenibacillus species of dairy origin.</title>
        <authorList>
            <person name="Olajide A.M."/>
            <person name="Chen S."/>
            <person name="Lapointe G."/>
        </authorList>
    </citation>
    <scope>NUCLEOTIDE SEQUENCE [LARGE SCALE GENOMIC DNA]</scope>
    <source>
        <strain evidence="8 9">2CS3</strain>
    </source>
</reference>
<evidence type="ECO:0000256" key="4">
    <source>
        <dbReference type="ARBA" id="ARBA00022989"/>
    </source>
</evidence>
<keyword evidence="3 6" id="KW-0812">Transmembrane</keyword>
<dbReference type="EMBL" id="WNZX01000002">
    <property type="protein sequence ID" value="MUG69862.1"/>
    <property type="molecule type" value="Genomic_DNA"/>
</dbReference>
<feature type="transmembrane region" description="Helical" evidence="6">
    <location>
        <begin position="101"/>
        <end position="124"/>
    </location>
</feature>
<keyword evidence="9" id="KW-1185">Reference proteome</keyword>
<dbReference type="GO" id="GO:0055085">
    <property type="term" value="P:transmembrane transport"/>
    <property type="evidence" value="ECO:0007669"/>
    <property type="project" value="InterPro"/>
</dbReference>
<evidence type="ECO:0000256" key="3">
    <source>
        <dbReference type="ARBA" id="ARBA00022692"/>
    </source>
</evidence>
<dbReference type="PANTHER" id="PTHR43376">
    <property type="entry name" value="OLIGOPEPTIDE TRANSPORT SYSTEM PERMEASE PROTEIN"/>
    <property type="match status" value="1"/>
</dbReference>
<name>A0A7X3CR48_9BACL</name>
<evidence type="ECO:0000256" key="5">
    <source>
        <dbReference type="ARBA" id="ARBA00023136"/>
    </source>
</evidence>